<keyword evidence="2" id="KW-0677">Repeat</keyword>
<dbReference type="InterPro" id="IPR045078">
    <property type="entry name" value="TST/MPST-like"/>
</dbReference>
<gene>
    <name evidence="4" type="primary">sseB</name>
    <name evidence="4" type="ORF">Tsedi_00026</name>
</gene>
<keyword evidence="1 4" id="KW-0808">Transferase</keyword>
<evidence type="ECO:0000259" key="3">
    <source>
        <dbReference type="PROSITE" id="PS50206"/>
    </source>
</evidence>
<proteinExistence type="predicted"/>
<accession>A0A554WUE0</accession>
<dbReference type="PANTHER" id="PTHR11364:SF27">
    <property type="entry name" value="SULFURTRANSFERASE"/>
    <property type="match status" value="1"/>
</dbReference>
<keyword evidence="5" id="KW-1185">Reference proteome</keyword>
<dbReference type="Gene3D" id="3.40.250.10">
    <property type="entry name" value="Rhodanese-like domain"/>
    <property type="match status" value="2"/>
</dbReference>
<dbReference type="RefSeq" id="WP_143892392.1">
    <property type="nucleotide sequence ID" value="NZ_VJND01000001.1"/>
</dbReference>
<evidence type="ECO:0000313" key="4">
    <source>
        <dbReference type="EMBL" id="TSE27196.1"/>
    </source>
</evidence>
<organism evidence="4 5">
    <name type="scientific">Tepidimonas sediminis</name>
    <dbReference type="NCBI Taxonomy" id="2588941"/>
    <lineage>
        <taxon>Bacteria</taxon>
        <taxon>Pseudomonadati</taxon>
        <taxon>Pseudomonadota</taxon>
        <taxon>Betaproteobacteria</taxon>
        <taxon>Burkholderiales</taxon>
        <taxon>Tepidimonas</taxon>
    </lineage>
</organism>
<reference evidence="4 5" key="1">
    <citation type="submission" date="2019-07" db="EMBL/GenBank/DDBJ databases">
        <title>Tepidimonas sediminis YIM 72259 draft genome.</title>
        <authorList>
            <person name="Da Costa M.S."/>
            <person name="Froufe H.J.C."/>
            <person name="Egas C."/>
            <person name="Albuquerque L."/>
        </authorList>
    </citation>
    <scope>NUCLEOTIDE SEQUENCE [LARGE SCALE GENOMIC DNA]</scope>
    <source>
        <strain evidence="4 5">YIM 72259</strain>
    </source>
</reference>
<protein>
    <submittedName>
        <fullName evidence="4">Putative thiosulfate sulfurtransferase SseB</fullName>
        <ecNumber evidence="4">2.8.1.1</ecNumber>
    </submittedName>
</protein>
<dbReference type="InterPro" id="IPR001763">
    <property type="entry name" value="Rhodanese-like_dom"/>
</dbReference>
<dbReference type="SMART" id="SM00450">
    <property type="entry name" value="RHOD"/>
    <property type="match status" value="2"/>
</dbReference>
<dbReference type="AlphaFoldDB" id="A0A554WUE0"/>
<dbReference type="CDD" id="cd01448">
    <property type="entry name" value="TST_Repeat_1"/>
    <property type="match status" value="1"/>
</dbReference>
<dbReference type="InterPro" id="IPR036873">
    <property type="entry name" value="Rhodanese-like_dom_sf"/>
</dbReference>
<dbReference type="GO" id="GO:0004792">
    <property type="term" value="F:thiosulfate-cyanide sulfurtransferase activity"/>
    <property type="evidence" value="ECO:0007669"/>
    <property type="project" value="UniProtKB-EC"/>
</dbReference>
<dbReference type="SUPFAM" id="SSF52821">
    <property type="entry name" value="Rhodanese/Cell cycle control phosphatase"/>
    <property type="match status" value="2"/>
</dbReference>
<feature type="domain" description="Rhodanese" evidence="3">
    <location>
        <begin position="26"/>
        <end position="148"/>
    </location>
</feature>
<dbReference type="CDD" id="cd01449">
    <property type="entry name" value="TST_Repeat_2"/>
    <property type="match status" value="1"/>
</dbReference>
<name>A0A554WUE0_9BURK</name>
<dbReference type="EMBL" id="VJND01000001">
    <property type="protein sequence ID" value="TSE27196.1"/>
    <property type="molecule type" value="Genomic_DNA"/>
</dbReference>
<evidence type="ECO:0000256" key="1">
    <source>
        <dbReference type="ARBA" id="ARBA00022679"/>
    </source>
</evidence>
<dbReference type="EC" id="2.8.1.1" evidence="4"/>
<evidence type="ECO:0000256" key="2">
    <source>
        <dbReference type="ARBA" id="ARBA00022737"/>
    </source>
</evidence>
<feature type="domain" description="Rhodanese" evidence="3">
    <location>
        <begin position="182"/>
        <end position="295"/>
    </location>
</feature>
<dbReference type="OrthoDB" id="9781034at2"/>
<comment type="caution">
    <text evidence="4">The sequence shown here is derived from an EMBL/GenBank/DDBJ whole genome shotgun (WGS) entry which is preliminary data.</text>
</comment>
<dbReference type="PROSITE" id="PS00380">
    <property type="entry name" value="RHODANESE_1"/>
    <property type="match status" value="1"/>
</dbReference>
<dbReference type="PANTHER" id="PTHR11364">
    <property type="entry name" value="THIOSULFATE SULFERTANSFERASE"/>
    <property type="match status" value="1"/>
</dbReference>
<evidence type="ECO:0000313" key="5">
    <source>
        <dbReference type="Proteomes" id="UP000320225"/>
    </source>
</evidence>
<dbReference type="Proteomes" id="UP000320225">
    <property type="component" value="Unassembled WGS sequence"/>
</dbReference>
<sequence length="298" mass="31376">MTLTPFHPDDDAPLIDASTLQRRLQAGEAVRVFDCSFELADPAAGRRQYADGHIPGAVHVHLDDDLSAAPGAARASGGRHPLPTRAAFVERLRAWGVRQGDTLVAYDRQGGMIAGRLWWMLRWCGLRDVRLLDGGWPAWCAAGGAVATGLADMAASAADGDVTLAPARVPLVSVGEVAARLGHPDLTLVDARAAARFRGEVEPLDPVAGHIPGALNRPFTDNFGPDGRYKAAAELRRQWLQLLAGRDPAGVVVHCGSGVSAVPHVVAMMLAGLGTPALMAGSWSEWCTTPGLPCARSV</sequence>
<dbReference type="InterPro" id="IPR001307">
    <property type="entry name" value="Thiosulphate_STrfase_CS"/>
</dbReference>
<dbReference type="Pfam" id="PF00581">
    <property type="entry name" value="Rhodanese"/>
    <property type="match status" value="2"/>
</dbReference>
<dbReference type="PROSITE" id="PS50206">
    <property type="entry name" value="RHODANESE_3"/>
    <property type="match status" value="2"/>
</dbReference>